<keyword evidence="3" id="KW-1185">Reference proteome</keyword>
<dbReference type="RefSeq" id="XP_005779797.1">
    <property type="nucleotide sequence ID" value="XM_005779740.1"/>
</dbReference>
<dbReference type="GeneID" id="17272913"/>
<evidence type="ECO:0000313" key="3">
    <source>
        <dbReference type="Proteomes" id="UP000013827"/>
    </source>
</evidence>
<dbReference type="AlphaFoldDB" id="A0A0D3JV33"/>
<protein>
    <recommendedName>
        <fullName evidence="4">Secreted protein</fullName>
    </recommendedName>
</protein>
<reference evidence="3" key="1">
    <citation type="journal article" date="2013" name="Nature">
        <title>Pan genome of the phytoplankton Emiliania underpins its global distribution.</title>
        <authorList>
            <person name="Read B.A."/>
            <person name="Kegel J."/>
            <person name="Klute M.J."/>
            <person name="Kuo A."/>
            <person name="Lefebvre S.C."/>
            <person name="Maumus F."/>
            <person name="Mayer C."/>
            <person name="Miller J."/>
            <person name="Monier A."/>
            <person name="Salamov A."/>
            <person name="Young J."/>
            <person name="Aguilar M."/>
            <person name="Claverie J.M."/>
            <person name="Frickenhaus S."/>
            <person name="Gonzalez K."/>
            <person name="Herman E.K."/>
            <person name="Lin Y.C."/>
            <person name="Napier J."/>
            <person name="Ogata H."/>
            <person name="Sarno A.F."/>
            <person name="Shmutz J."/>
            <person name="Schroeder D."/>
            <person name="de Vargas C."/>
            <person name="Verret F."/>
            <person name="von Dassow P."/>
            <person name="Valentin K."/>
            <person name="Van de Peer Y."/>
            <person name="Wheeler G."/>
            <person name="Dacks J.B."/>
            <person name="Delwiche C.F."/>
            <person name="Dyhrman S.T."/>
            <person name="Glockner G."/>
            <person name="John U."/>
            <person name="Richards T."/>
            <person name="Worden A.Z."/>
            <person name="Zhang X."/>
            <person name="Grigoriev I.V."/>
            <person name="Allen A.E."/>
            <person name="Bidle K."/>
            <person name="Borodovsky M."/>
            <person name="Bowler C."/>
            <person name="Brownlee C."/>
            <person name="Cock J.M."/>
            <person name="Elias M."/>
            <person name="Gladyshev V.N."/>
            <person name="Groth M."/>
            <person name="Guda C."/>
            <person name="Hadaegh A."/>
            <person name="Iglesias-Rodriguez M.D."/>
            <person name="Jenkins J."/>
            <person name="Jones B.M."/>
            <person name="Lawson T."/>
            <person name="Leese F."/>
            <person name="Lindquist E."/>
            <person name="Lobanov A."/>
            <person name="Lomsadze A."/>
            <person name="Malik S.B."/>
            <person name="Marsh M.E."/>
            <person name="Mackinder L."/>
            <person name="Mock T."/>
            <person name="Mueller-Roeber B."/>
            <person name="Pagarete A."/>
            <person name="Parker M."/>
            <person name="Probert I."/>
            <person name="Quesneville H."/>
            <person name="Raines C."/>
            <person name="Rensing S.A."/>
            <person name="Riano-Pachon D.M."/>
            <person name="Richier S."/>
            <person name="Rokitta S."/>
            <person name="Shiraiwa Y."/>
            <person name="Soanes D.M."/>
            <person name="van der Giezen M."/>
            <person name="Wahlund T.M."/>
            <person name="Williams B."/>
            <person name="Wilson W."/>
            <person name="Wolfe G."/>
            <person name="Wurch L.L."/>
        </authorList>
    </citation>
    <scope>NUCLEOTIDE SEQUENCE</scope>
</reference>
<dbReference type="PaxDb" id="2903-EOD27368"/>
<dbReference type="Proteomes" id="UP000013827">
    <property type="component" value="Unassembled WGS sequence"/>
</dbReference>
<proteinExistence type="predicted"/>
<dbReference type="KEGG" id="ehx:EMIHUDRAFT_235984"/>
<feature type="region of interest" description="Disordered" evidence="1">
    <location>
        <begin position="56"/>
        <end position="87"/>
    </location>
</feature>
<organism evidence="2 3">
    <name type="scientific">Emiliania huxleyi (strain CCMP1516)</name>
    <dbReference type="NCBI Taxonomy" id="280463"/>
    <lineage>
        <taxon>Eukaryota</taxon>
        <taxon>Haptista</taxon>
        <taxon>Haptophyta</taxon>
        <taxon>Prymnesiophyceae</taxon>
        <taxon>Isochrysidales</taxon>
        <taxon>Noelaerhabdaceae</taxon>
        <taxon>Emiliania</taxon>
    </lineage>
</organism>
<evidence type="ECO:0008006" key="4">
    <source>
        <dbReference type="Google" id="ProtNLM"/>
    </source>
</evidence>
<reference evidence="2" key="2">
    <citation type="submission" date="2024-10" db="UniProtKB">
        <authorList>
            <consortium name="EnsemblProtists"/>
        </authorList>
    </citation>
    <scope>IDENTIFICATION</scope>
</reference>
<accession>A0A0D3JV33</accession>
<evidence type="ECO:0000313" key="2">
    <source>
        <dbReference type="EnsemblProtists" id="EOD27368"/>
    </source>
</evidence>
<name>A0A0D3JV33_EMIH1</name>
<dbReference type="EnsemblProtists" id="EOD27368">
    <property type="protein sequence ID" value="EOD27368"/>
    <property type="gene ID" value="EMIHUDRAFT_235984"/>
</dbReference>
<dbReference type="HOGENOM" id="CLU_2311461_0_0_1"/>
<evidence type="ECO:0000256" key="1">
    <source>
        <dbReference type="SAM" id="MobiDB-lite"/>
    </source>
</evidence>
<sequence>MLVASGDGSIMTAGCGACIWSCTCWPAAALSCLCRFFLFASGRLISSSSAAPALQLTSGASHQPAPPGRRTRHERPSDGSGAKLSSGQLMPQLLLPCFFA</sequence>